<dbReference type="EMBL" id="JASSZA010000012">
    <property type="protein sequence ID" value="KAK2096561.1"/>
    <property type="molecule type" value="Genomic_DNA"/>
</dbReference>
<dbReference type="SUPFAM" id="SSF55277">
    <property type="entry name" value="GYF domain"/>
    <property type="match status" value="1"/>
</dbReference>
<name>A0ABQ9UI28_SAGOE</name>
<dbReference type="InterPro" id="IPR039905">
    <property type="entry name" value="CD2BP2/Lin1"/>
</dbReference>
<dbReference type="PROSITE" id="PS50829">
    <property type="entry name" value="GYF"/>
    <property type="match status" value="1"/>
</dbReference>
<dbReference type="Proteomes" id="UP001266305">
    <property type="component" value="Unassembled WGS sequence"/>
</dbReference>
<evidence type="ECO:0000313" key="4">
    <source>
        <dbReference type="Proteomes" id="UP001266305"/>
    </source>
</evidence>
<dbReference type="InterPro" id="IPR003169">
    <property type="entry name" value="GYF"/>
</dbReference>
<evidence type="ECO:0000313" key="3">
    <source>
        <dbReference type="EMBL" id="KAK2096561.1"/>
    </source>
</evidence>
<feature type="domain" description="GYF" evidence="2">
    <location>
        <begin position="49"/>
        <end position="107"/>
    </location>
</feature>
<dbReference type="Pfam" id="PF02213">
    <property type="entry name" value="GYF"/>
    <property type="match status" value="1"/>
</dbReference>
<organism evidence="3 4">
    <name type="scientific">Saguinus oedipus</name>
    <name type="common">Cotton-top tamarin</name>
    <name type="synonym">Oedipomidas oedipus</name>
    <dbReference type="NCBI Taxonomy" id="9490"/>
    <lineage>
        <taxon>Eukaryota</taxon>
        <taxon>Metazoa</taxon>
        <taxon>Chordata</taxon>
        <taxon>Craniata</taxon>
        <taxon>Vertebrata</taxon>
        <taxon>Euteleostomi</taxon>
        <taxon>Mammalia</taxon>
        <taxon>Eutheria</taxon>
        <taxon>Euarchontoglires</taxon>
        <taxon>Primates</taxon>
        <taxon>Haplorrhini</taxon>
        <taxon>Platyrrhini</taxon>
        <taxon>Cebidae</taxon>
        <taxon>Callitrichinae</taxon>
        <taxon>Saguinus</taxon>
    </lineage>
</organism>
<protein>
    <submittedName>
        <fullName evidence="3">CD2 antigen cytoplasmic tail-binding protein 2</fullName>
    </submittedName>
</protein>
<dbReference type="SMART" id="SM00444">
    <property type="entry name" value="GYF"/>
    <property type="match status" value="1"/>
</dbReference>
<dbReference type="PANTHER" id="PTHR13138">
    <property type="entry name" value="PROTEIN LIN1"/>
    <property type="match status" value="1"/>
</dbReference>
<accession>A0ABQ9UI28</accession>
<evidence type="ECO:0000259" key="2">
    <source>
        <dbReference type="PROSITE" id="PS50829"/>
    </source>
</evidence>
<comment type="caution">
    <text evidence="3">The sequence shown here is derived from an EMBL/GenBank/DDBJ whole genome shotgun (WGS) entry which is preliminary data.</text>
</comment>
<reference evidence="3 4" key="1">
    <citation type="submission" date="2023-05" db="EMBL/GenBank/DDBJ databases">
        <title>B98-5 Cell Line De Novo Hybrid Assembly: An Optical Mapping Approach.</title>
        <authorList>
            <person name="Kananen K."/>
            <person name="Auerbach J.A."/>
            <person name="Kautto E."/>
            <person name="Blachly J.S."/>
        </authorList>
    </citation>
    <scope>NUCLEOTIDE SEQUENCE [LARGE SCALE GENOMIC DNA]</scope>
    <source>
        <strain evidence="3">B95-8</strain>
        <tissue evidence="3">Cell line</tissue>
    </source>
</reference>
<proteinExistence type="predicted"/>
<feature type="region of interest" description="Disordered" evidence="1">
    <location>
        <begin position="94"/>
        <end position="150"/>
    </location>
</feature>
<evidence type="ECO:0000256" key="1">
    <source>
        <dbReference type="SAM" id="MobiDB-lite"/>
    </source>
</evidence>
<dbReference type="PANTHER" id="PTHR13138:SF3">
    <property type="entry name" value="CD2 ANTIGEN CYTOPLASMIC TAIL-BINDING PROTEIN 2"/>
    <property type="match status" value="1"/>
</dbReference>
<feature type="compositionally biased region" description="Low complexity" evidence="1">
    <location>
        <begin position="97"/>
        <end position="110"/>
    </location>
</feature>
<dbReference type="InterPro" id="IPR035445">
    <property type="entry name" value="GYF-like_dom_sf"/>
</dbReference>
<sequence>MGCQTLGPHNPTPLPSLDMFAEEGVEGELETPTPTQRGEAELPGAGVVDAMWEYKWENKGDAELYRPFTRAQMQTWVSDGYFPDSVCCQKLDSPVISSTTPNTLTLTSTPEPAREPSLVGPSFLDSGEKAPSVSGSEEIGGHFQSISLSQ</sequence>
<dbReference type="Gene3D" id="3.30.1490.40">
    <property type="match status" value="1"/>
</dbReference>
<keyword evidence="4" id="KW-1185">Reference proteome</keyword>
<gene>
    <name evidence="3" type="primary">CD2BP2_2</name>
    <name evidence="3" type="ORF">P7K49_025595</name>
</gene>